<evidence type="ECO:0000313" key="3">
    <source>
        <dbReference type="Proteomes" id="UP000729733"/>
    </source>
</evidence>
<proteinExistence type="predicted"/>
<dbReference type="PANTHER" id="PTHR43283">
    <property type="entry name" value="BETA-LACTAMASE-RELATED"/>
    <property type="match status" value="1"/>
</dbReference>
<dbReference type="GO" id="GO:0016787">
    <property type="term" value="F:hydrolase activity"/>
    <property type="evidence" value="ECO:0007669"/>
    <property type="project" value="UniProtKB-KW"/>
</dbReference>
<comment type="caution">
    <text evidence="2">The sequence shown here is derived from an EMBL/GenBank/DDBJ whole genome shotgun (WGS) entry which is preliminary data.</text>
</comment>
<evidence type="ECO:0000313" key="2">
    <source>
        <dbReference type="EMBL" id="MCC0177442.1"/>
    </source>
</evidence>
<dbReference type="InterPro" id="IPR012338">
    <property type="entry name" value="Beta-lactam/transpept-like"/>
</dbReference>
<gene>
    <name evidence="2" type="ORF">I4641_10685</name>
</gene>
<dbReference type="Gene3D" id="3.40.710.10">
    <property type="entry name" value="DD-peptidase/beta-lactamase superfamily"/>
    <property type="match status" value="1"/>
</dbReference>
<dbReference type="Proteomes" id="UP000729733">
    <property type="component" value="Unassembled WGS sequence"/>
</dbReference>
<dbReference type="Pfam" id="PF00144">
    <property type="entry name" value="Beta-lactamase"/>
    <property type="match status" value="1"/>
</dbReference>
<dbReference type="EMBL" id="JADWDC010000022">
    <property type="protein sequence ID" value="MCC0177442.1"/>
    <property type="molecule type" value="Genomic_DNA"/>
</dbReference>
<accession>A0A964BRJ6</accession>
<dbReference type="AlphaFoldDB" id="A0A964BRJ6"/>
<evidence type="ECO:0000259" key="1">
    <source>
        <dbReference type="Pfam" id="PF00144"/>
    </source>
</evidence>
<dbReference type="InterPro" id="IPR050789">
    <property type="entry name" value="Diverse_Enzym_Activities"/>
</dbReference>
<organism evidence="2 3">
    <name type="scientific">Waterburya agarophytonicola KI4</name>
    <dbReference type="NCBI Taxonomy" id="2874699"/>
    <lineage>
        <taxon>Bacteria</taxon>
        <taxon>Bacillati</taxon>
        <taxon>Cyanobacteriota</taxon>
        <taxon>Cyanophyceae</taxon>
        <taxon>Pleurocapsales</taxon>
        <taxon>Hyellaceae</taxon>
        <taxon>Waterburya</taxon>
        <taxon>Waterburya agarophytonicola</taxon>
    </lineage>
</organism>
<sequence>MLKKNKKILLSLAGILTAIASLTIIPNLTFILRLLTYPKNPITSIDWYQPLELIPGKPSTIEQANTTLISQASLNQISDYAQKNNSSALLVLHRGEIVLERYWQGFTPSSTFNSMSLSKTIVALLMGIAIAEGDIKSELEPVANYIPEWSNDKRSKITIQNLLYMQSGLQNQDNTANPLSDLVQMYAGKNADAIALNLTAKQDSQTVFDYNSGNTQILSEVLERATGKKYADYLANKLWQPLGASDAYLWLDRVGGNPKPFCCLFATPRDWAKVGQLWLDRGQVDGKQIVLSSWLEKMLQPSPLESKYGYHIWLEARTPEKTGAYSVNSSEPFLAQDTFYLDGASLQRVYIIPSQELVIVRVGEDAQNWDDSVMVNTLIADLQGKKTK</sequence>
<reference evidence="2" key="1">
    <citation type="journal article" date="2021" name="Antonie Van Leeuwenhoek">
        <title>Draft genome and description of Waterburya agarophytonicola gen. nov. sp. nov. (Pleurocapsales, Cyanobacteria): a seaweed symbiont.</title>
        <authorList>
            <person name="Bonthond G."/>
            <person name="Shalygin S."/>
            <person name="Bayer T."/>
            <person name="Weinberger F."/>
        </authorList>
    </citation>
    <scope>NUCLEOTIDE SEQUENCE</scope>
    <source>
        <strain evidence="2">KI4</strain>
    </source>
</reference>
<dbReference type="InterPro" id="IPR001466">
    <property type="entry name" value="Beta-lactam-related"/>
</dbReference>
<feature type="domain" description="Beta-lactamase-related" evidence="1">
    <location>
        <begin position="86"/>
        <end position="371"/>
    </location>
</feature>
<dbReference type="RefSeq" id="WP_229640507.1">
    <property type="nucleotide sequence ID" value="NZ_JADWDC010000022.1"/>
</dbReference>
<name>A0A964BRJ6_9CYAN</name>
<protein>
    <submittedName>
        <fullName evidence="2">Serine hydrolase</fullName>
    </submittedName>
</protein>
<dbReference type="PANTHER" id="PTHR43283:SF7">
    <property type="entry name" value="BETA-LACTAMASE-RELATED DOMAIN-CONTAINING PROTEIN"/>
    <property type="match status" value="1"/>
</dbReference>
<keyword evidence="2" id="KW-0378">Hydrolase</keyword>
<keyword evidence="3" id="KW-1185">Reference proteome</keyword>
<dbReference type="SUPFAM" id="SSF56601">
    <property type="entry name" value="beta-lactamase/transpeptidase-like"/>
    <property type="match status" value="1"/>
</dbReference>